<organism evidence="1 2">
    <name type="scientific">Pacificispira spongiicola</name>
    <dbReference type="NCBI Taxonomy" id="2729598"/>
    <lineage>
        <taxon>Bacteria</taxon>
        <taxon>Pseudomonadati</taxon>
        <taxon>Pseudomonadota</taxon>
        <taxon>Alphaproteobacteria</taxon>
        <taxon>Rhodospirillales</taxon>
        <taxon>Rhodospirillaceae</taxon>
        <taxon>Pacificispira</taxon>
    </lineage>
</organism>
<dbReference type="InterPro" id="IPR011004">
    <property type="entry name" value="Trimer_LpxA-like_sf"/>
</dbReference>
<accession>A0A7Y0HHY2</accession>
<comment type="caution">
    <text evidence="1">The sequence shown here is derived from an EMBL/GenBank/DDBJ whole genome shotgun (WGS) entry which is preliminary data.</text>
</comment>
<dbReference type="AlphaFoldDB" id="A0A7Y0HHY2"/>
<gene>
    <name evidence="1" type="ORF">HH303_17910</name>
</gene>
<dbReference type="Pfam" id="PF00132">
    <property type="entry name" value="Hexapep"/>
    <property type="match status" value="1"/>
</dbReference>
<dbReference type="CDD" id="cd04745">
    <property type="entry name" value="LbH_paaY_like"/>
    <property type="match status" value="1"/>
</dbReference>
<dbReference type="Gene3D" id="2.160.10.10">
    <property type="entry name" value="Hexapeptide repeat proteins"/>
    <property type="match status" value="1"/>
</dbReference>
<keyword evidence="2" id="KW-1185">Reference proteome</keyword>
<dbReference type="InterPro" id="IPR001451">
    <property type="entry name" value="Hexapep"/>
</dbReference>
<dbReference type="Proteomes" id="UP000539372">
    <property type="component" value="Unassembled WGS sequence"/>
</dbReference>
<protein>
    <submittedName>
        <fullName evidence="1">Phenylacetic acid degradation protein PaaY</fullName>
    </submittedName>
</protein>
<evidence type="ECO:0000313" key="1">
    <source>
        <dbReference type="EMBL" id="NMM46372.1"/>
    </source>
</evidence>
<dbReference type="SUPFAM" id="SSF51161">
    <property type="entry name" value="Trimeric LpxA-like enzymes"/>
    <property type="match status" value="1"/>
</dbReference>
<dbReference type="EMBL" id="JABBNT010000005">
    <property type="protein sequence ID" value="NMM46372.1"/>
    <property type="molecule type" value="Genomic_DNA"/>
</dbReference>
<dbReference type="PANTHER" id="PTHR13061">
    <property type="entry name" value="DYNACTIN SUBUNIT P25"/>
    <property type="match status" value="1"/>
</dbReference>
<dbReference type="InterPro" id="IPR050484">
    <property type="entry name" value="Transf_Hexapept/Carb_Anhydrase"/>
</dbReference>
<name>A0A7Y0HHY2_9PROT</name>
<dbReference type="RefSeq" id="WP_169626732.1">
    <property type="nucleotide sequence ID" value="NZ_JABBNT010000005.1"/>
</dbReference>
<proteinExistence type="predicted"/>
<sequence length="207" mass="22230">MSDDRLKPKTYSIEGVRPIIHPTAFVHPTAVLIGDAVVGPNCYVGPGASMRGDFGRVIMEEGSNLQDNCIMHAFPGMDCVIEVDGHIGHGAILHGCRVKRNALVGMNSVVMDGAVIGDSAMVAAMAFVKAGFEVPDRMLAAGTPAKILRALTDQEVAWKEEGTRDYQRLVIRSHASFQECDPLTEEEADRPKLDAGASVPLFVKKAT</sequence>
<reference evidence="1 2" key="1">
    <citation type="submission" date="2020-04" db="EMBL/GenBank/DDBJ databases">
        <title>Rhodospirillaceae bacterium KN72 isolated from deep sea.</title>
        <authorList>
            <person name="Zhang D.-C."/>
        </authorList>
    </citation>
    <scope>NUCLEOTIDE SEQUENCE [LARGE SCALE GENOMIC DNA]</scope>
    <source>
        <strain evidence="1 2">KN72</strain>
    </source>
</reference>
<dbReference type="PANTHER" id="PTHR13061:SF29">
    <property type="entry name" value="GAMMA CARBONIC ANHYDRASE-LIKE 1, MITOCHONDRIAL-RELATED"/>
    <property type="match status" value="1"/>
</dbReference>
<evidence type="ECO:0000313" key="2">
    <source>
        <dbReference type="Proteomes" id="UP000539372"/>
    </source>
</evidence>